<keyword evidence="9" id="KW-1185">Reference proteome</keyword>
<keyword evidence="3" id="KW-0949">S-adenosyl-L-methionine</keyword>
<evidence type="ECO:0000256" key="2">
    <source>
        <dbReference type="ARBA" id="ARBA00022485"/>
    </source>
</evidence>
<evidence type="ECO:0000259" key="7">
    <source>
        <dbReference type="PROSITE" id="PS51918"/>
    </source>
</evidence>
<dbReference type="Proteomes" id="UP000010866">
    <property type="component" value="Chromosome"/>
</dbReference>
<comment type="cofactor">
    <cofactor evidence="1">
        <name>[4Fe-4S] cluster</name>
        <dbReference type="ChEBI" id="CHEBI:49883"/>
    </cofactor>
</comment>
<feature type="domain" description="Radical SAM core" evidence="7">
    <location>
        <begin position="7"/>
        <end position="224"/>
    </location>
</feature>
<dbReference type="GO" id="GO:0046872">
    <property type="term" value="F:metal ion binding"/>
    <property type="evidence" value="ECO:0007669"/>
    <property type="project" value="UniProtKB-KW"/>
</dbReference>
<evidence type="ECO:0000256" key="1">
    <source>
        <dbReference type="ARBA" id="ARBA00001966"/>
    </source>
</evidence>
<dbReference type="InterPro" id="IPR034457">
    <property type="entry name" value="Organic_radical-activating"/>
</dbReference>
<dbReference type="EMBL" id="CP003362">
    <property type="protein sequence ID" value="AGB50008.1"/>
    <property type="molecule type" value="Genomic_DNA"/>
</dbReference>
<dbReference type="SUPFAM" id="SSF102114">
    <property type="entry name" value="Radical SAM enzymes"/>
    <property type="match status" value="1"/>
</dbReference>
<dbReference type="Pfam" id="PF04055">
    <property type="entry name" value="Radical_SAM"/>
    <property type="match status" value="1"/>
</dbReference>
<accession>L0L0U5</accession>
<dbReference type="RefSeq" id="WP_015325173.1">
    <property type="nucleotide sequence ID" value="NC_019977.1"/>
</dbReference>
<dbReference type="SFLD" id="SFLDS00029">
    <property type="entry name" value="Radical_SAM"/>
    <property type="match status" value="1"/>
</dbReference>
<evidence type="ECO:0000256" key="6">
    <source>
        <dbReference type="ARBA" id="ARBA00023014"/>
    </source>
</evidence>
<keyword evidence="5" id="KW-0408">Iron</keyword>
<dbReference type="InterPro" id="IPR013785">
    <property type="entry name" value="Aldolase_TIM"/>
</dbReference>
<organism evidence="8 9">
    <name type="scientific">Methanomethylovorans hollandica (strain DSM 15978 / NBRC 107637 / DMS1)</name>
    <dbReference type="NCBI Taxonomy" id="867904"/>
    <lineage>
        <taxon>Archaea</taxon>
        <taxon>Methanobacteriati</taxon>
        <taxon>Methanobacteriota</taxon>
        <taxon>Stenosarchaea group</taxon>
        <taxon>Methanomicrobia</taxon>
        <taxon>Methanosarcinales</taxon>
        <taxon>Methanosarcinaceae</taxon>
        <taxon>Methanomethylovorans</taxon>
    </lineage>
</organism>
<dbReference type="PANTHER" id="PTHR30352">
    <property type="entry name" value="PYRUVATE FORMATE-LYASE-ACTIVATING ENZYME"/>
    <property type="match status" value="1"/>
</dbReference>
<keyword evidence="6" id="KW-0411">Iron-sulfur</keyword>
<dbReference type="CDD" id="cd01335">
    <property type="entry name" value="Radical_SAM"/>
    <property type="match status" value="1"/>
</dbReference>
<evidence type="ECO:0000256" key="3">
    <source>
        <dbReference type="ARBA" id="ARBA00022691"/>
    </source>
</evidence>
<dbReference type="GO" id="GO:0016829">
    <property type="term" value="F:lyase activity"/>
    <property type="evidence" value="ECO:0007669"/>
    <property type="project" value="UniProtKB-KW"/>
</dbReference>
<evidence type="ECO:0000313" key="8">
    <source>
        <dbReference type="EMBL" id="AGB50008.1"/>
    </source>
</evidence>
<evidence type="ECO:0000256" key="4">
    <source>
        <dbReference type="ARBA" id="ARBA00022723"/>
    </source>
</evidence>
<gene>
    <name evidence="8" type="ordered locus">Metho_1828</name>
</gene>
<dbReference type="HOGENOM" id="CLU_1375532_0_0_2"/>
<dbReference type="GeneID" id="14406341"/>
<name>L0L0U5_METHD</name>
<dbReference type="AlphaFoldDB" id="L0L0U5"/>
<dbReference type="InterPro" id="IPR058240">
    <property type="entry name" value="rSAM_sf"/>
</dbReference>
<keyword evidence="8" id="KW-0456">Lyase</keyword>
<sequence length="231" mass="26170">MRVIKLSEAEGQVRMEFAGCNMKCPYCVHIHQPFTEVSLETALEFASSSSMKTVYLGGAEPTLQKELLPLLEGLHAAGKQVLLKSNGMKPDVIEQALPFIHGLVLEIKAPLDDVEGIMELTGMSGERTVKYIDLLEKSLDIAKQKWLRVWVRVIPEYVNKETIRRILQTVEGADEMMLYQFMSKTDFDRPFLGHEEPTPSWEELEELGKIALEKVQNVILLGEKGRKVLEK</sequence>
<keyword evidence="4" id="KW-0479">Metal-binding</keyword>
<dbReference type="Gene3D" id="3.20.20.70">
    <property type="entry name" value="Aldolase class I"/>
    <property type="match status" value="1"/>
</dbReference>
<dbReference type="KEGG" id="mhz:Metho_1828"/>
<protein>
    <submittedName>
        <fullName evidence="8">Pyruvate-formate lyase-activating enzyme</fullName>
    </submittedName>
</protein>
<keyword evidence="8" id="KW-0670">Pyruvate</keyword>
<dbReference type="OrthoDB" id="371936at2157"/>
<dbReference type="PANTHER" id="PTHR30352:SF13">
    <property type="entry name" value="GLYCYL-RADICAL ENZYME ACTIVATING ENZYME YJJW-RELATED"/>
    <property type="match status" value="1"/>
</dbReference>
<dbReference type="STRING" id="867904.Metho_1828"/>
<reference evidence="9" key="1">
    <citation type="submission" date="2012-02" db="EMBL/GenBank/DDBJ databases">
        <title>Complete sequence of chromosome of Methanomethylovorans hollandica DSM 15978.</title>
        <authorList>
            <person name="Lucas S."/>
            <person name="Copeland A."/>
            <person name="Lapidus A."/>
            <person name="Glavina del Rio T."/>
            <person name="Dalin E."/>
            <person name="Tice H."/>
            <person name="Bruce D."/>
            <person name="Goodwin L."/>
            <person name="Pitluck S."/>
            <person name="Peters L."/>
            <person name="Mikhailova N."/>
            <person name="Held B."/>
            <person name="Kyrpides N."/>
            <person name="Mavromatis K."/>
            <person name="Ivanova N."/>
            <person name="Brettin T."/>
            <person name="Detter J.C."/>
            <person name="Han C."/>
            <person name="Larimer F."/>
            <person name="Land M."/>
            <person name="Hauser L."/>
            <person name="Markowitz V."/>
            <person name="Cheng J.-F."/>
            <person name="Hugenholtz P."/>
            <person name="Woyke T."/>
            <person name="Wu D."/>
            <person name="Spring S."/>
            <person name="Schroeder M."/>
            <person name="Brambilla E."/>
            <person name="Klenk H.-P."/>
            <person name="Eisen J.A."/>
        </authorList>
    </citation>
    <scope>NUCLEOTIDE SEQUENCE [LARGE SCALE GENOMIC DNA]</scope>
    <source>
        <strain evidence="9">DSM 15978 / NBRC 107637 / DMS1</strain>
    </source>
</reference>
<dbReference type="InterPro" id="IPR007197">
    <property type="entry name" value="rSAM"/>
</dbReference>
<keyword evidence="2" id="KW-0004">4Fe-4S</keyword>
<dbReference type="GO" id="GO:0051539">
    <property type="term" value="F:4 iron, 4 sulfur cluster binding"/>
    <property type="evidence" value="ECO:0007669"/>
    <property type="project" value="UniProtKB-KW"/>
</dbReference>
<evidence type="ECO:0000313" key="9">
    <source>
        <dbReference type="Proteomes" id="UP000010866"/>
    </source>
</evidence>
<evidence type="ECO:0000256" key="5">
    <source>
        <dbReference type="ARBA" id="ARBA00023004"/>
    </source>
</evidence>
<proteinExistence type="predicted"/>
<dbReference type="PROSITE" id="PS51918">
    <property type="entry name" value="RADICAL_SAM"/>
    <property type="match status" value="1"/>
</dbReference>